<name>A0A2T4CFN2_TRILO</name>
<dbReference type="GO" id="GO:0000981">
    <property type="term" value="F:DNA-binding transcription factor activity, RNA polymerase II-specific"/>
    <property type="evidence" value="ECO:0007669"/>
    <property type="project" value="InterPro"/>
</dbReference>
<evidence type="ECO:0000256" key="1">
    <source>
        <dbReference type="ARBA" id="ARBA00004123"/>
    </source>
</evidence>
<dbReference type="InterPro" id="IPR036864">
    <property type="entry name" value="Zn2-C6_fun-type_DNA-bd_sf"/>
</dbReference>
<keyword evidence="5" id="KW-1185">Reference proteome</keyword>
<dbReference type="GO" id="GO:0000976">
    <property type="term" value="F:transcription cis-regulatory region binding"/>
    <property type="evidence" value="ECO:0007669"/>
    <property type="project" value="TreeGrafter"/>
</dbReference>
<dbReference type="GO" id="GO:0008270">
    <property type="term" value="F:zinc ion binding"/>
    <property type="evidence" value="ECO:0007669"/>
    <property type="project" value="InterPro"/>
</dbReference>
<dbReference type="GO" id="GO:0045944">
    <property type="term" value="P:positive regulation of transcription by RNA polymerase II"/>
    <property type="evidence" value="ECO:0007669"/>
    <property type="project" value="TreeGrafter"/>
</dbReference>
<dbReference type="Proteomes" id="UP000240760">
    <property type="component" value="Unassembled WGS sequence"/>
</dbReference>
<evidence type="ECO:0000313" key="4">
    <source>
        <dbReference type="EMBL" id="PTB80353.1"/>
    </source>
</evidence>
<proteinExistence type="predicted"/>
<evidence type="ECO:0008006" key="6">
    <source>
        <dbReference type="Google" id="ProtNLM"/>
    </source>
</evidence>
<dbReference type="CDD" id="cd00067">
    <property type="entry name" value="GAL4"/>
    <property type="match status" value="1"/>
</dbReference>
<dbReference type="STRING" id="983965.A0A2T4CFN2"/>
<protein>
    <recommendedName>
        <fullName evidence="6">Zn(2)-C6 fungal-type domain-containing protein</fullName>
    </recommendedName>
</protein>
<dbReference type="AlphaFoldDB" id="A0A2T4CFN2"/>
<sequence length="702" mass="79162">MGDYYHQFLTTMSGDGYLPTSPDEVNPLLMPGAPLPLSTPPLNSPYASNGGFFPGYANPTALSVPKATKSRRRSAASQGGNADQVKHRRTRSGCFTCRNRRIKATDTLKCDETHPICLRCRKGTRDCVWPEPGSGGASGSSTATRRRERSSAQHRSPTSSNEAEEEDAELEAKLGAIPDDDEPDEPPRRTSMSVVPQPRRASATSPSIAFTSTCQTSASPSQEGHKSASPSTSTPTTGSWTPAGHHGTEATLPGSASSSVPNLPLDFQNYLQYFSENMTNYHYGLAVDEDDFFTTELPQVAMQCEPLLNALVGFAAYHATLRNPNGELKEFLHYYNRGVSLLLKLLKKGECNVHVLLTILQLATIEEYLGDWVNLMGHQKAAFEVLTKIFNPLTVMETSIGRMCFSWYARFDNIVALMGRIPTEIPRIWFTNMIAYYQSQMIYHPKDLRWMIEDRSARLRLISWDMSSLYARWNAKLISAPEYAEQHNHLSARLEEWRATWDPALCDGQFLVTDFNWRLPLNSDDIVDPYRPGLLYDHPLFNNTIITMEWHSILIMHKTQSPGISNEQLCADVGSHAFTVCELFECLEFWPDLPPGALIAVQPCLAIAGLFLPHEPIHNMWLRRKFALLETQGHINPIARRARMAQIFQDPSCVRWWLPNDEFFTPILQSIREFADERNAKALNMQQKSIRDVEHLFDKLEF</sequence>
<gene>
    <name evidence="4" type="ORF">M440DRAFT_1369464</name>
</gene>
<organism evidence="4 5">
    <name type="scientific">Trichoderma longibrachiatum ATCC 18648</name>
    <dbReference type="NCBI Taxonomy" id="983965"/>
    <lineage>
        <taxon>Eukaryota</taxon>
        <taxon>Fungi</taxon>
        <taxon>Dikarya</taxon>
        <taxon>Ascomycota</taxon>
        <taxon>Pezizomycotina</taxon>
        <taxon>Sordariomycetes</taxon>
        <taxon>Hypocreomycetidae</taxon>
        <taxon>Hypocreales</taxon>
        <taxon>Hypocreaceae</taxon>
        <taxon>Trichoderma</taxon>
    </lineage>
</organism>
<dbReference type="OrthoDB" id="5278208at2759"/>
<dbReference type="InterPro" id="IPR001138">
    <property type="entry name" value="Zn2Cys6_DnaBD"/>
</dbReference>
<feature type="region of interest" description="Disordered" evidence="3">
    <location>
        <begin position="64"/>
        <end position="89"/>
    </location>
</feature>
<dbReference type="SUPFAM" id="SSF57701">
    <property type="entry name" value="Zn2/Cys6 DNA-binding domain"/>
    <property type="match status" value="1"/>
</dbReference>
<comment type="subcellular location">
    <subcellularLocation>
        <location evidence="1">Nucleus</location>
    </subcellularLocation>
</comment>
<feature type="compositionally biased region" description="Polar residues" evidence="3">
    <location>
        <begin position="202"/>
        <end position="222"/>
    </location>
</feature>
<dbReference type="PANTHER" id="PTHR37534">
    <property type="entry name" value="TRANSCRIPTIONAL ACTIVATOR PROTEIN UGA3"/>
    <property type="match status" value="1"/>
</dbReference>
<evidence type="ECO:0000256" key="2">
    <source>
        <dbReference type="ARBA" id="ARBA00023242"/>
    </source>
</evidence>
<dbReference type="Pfam" id="PF11951">
    <property type="entry name" value="Fungal_trans_2"/>
    <property type="match status" value="1"/>
</dbReference>
<accession>A0A2T4CFN2</accession>
<feature type="compositionally biased region" description="Low complexity" evidence="3">
    <location>
        <begin position="227"/>
        <end position="244"/>
    </location>
</feature>
<dbReference type="InterPro" id="IPR021858">
    <property type="entry name" value="Fun_TF"/>
</dbReference>
<dbReference type="PANTHER" id="PTHR37534:SF10">
    <property type="entry name" value="ZN(II)2CYS6 TRANSCRIPTION FACTOR (EUROFUNG)"/>
    <property type="match status" value="1"/>
</dbReference>
<dbReference type="EMBL" id="KZ679127">
    <property type="protein sequence ID" value="PTB80353.1"/>
    <property type="molecule type" value="Genomic_DNA"/>
</dbReference>
<reference evidence="4 5" key="1">
    <citation type="submission" date="2016-07" db="EMBL/GenBank/DDBJ databases">
        <title>Multiple horizontal gene transfer events from other fungi enriched the ability of initially mycotrophic Trichoderma (Ascomycota) to feed on dead plant biomass.</title>
        <authorList>
            <consortium name="DOE Joint Genome Institute"/>
            <person name="Aerts A."/>
            <person name="Atanasova L."/>
            <person name="Chenthamara K."/>
            <person name="Zhang J."/>
            <person name="Grujic M."/>
            <person name="Henrissat B."/>
            <person name="Kuo A."/>
            <person name="Salamov A."/>
            <person name="Lipzen A."/>
            <person name="Labutti K."/>
            <person name="Barry K."/>
            <person name="Miao Y."/>
            <person name="Rahimi M.J."/>
            <person name="Shen Q."/>
            <person name="Grigoriev I.V."/>
            <person name="Kubicek C.P."/>
            <person name="Druzhinina I.S."/>
        </authorList>
    </citation>
    <scope>NUCLEOTIDE SEQUENCE [LARGE SCALE GENOMIC DNA]</scope>
    <source>
        <strain evidence="4 5">ATCC 18648</strain>
    </source>
</reference>
<evidence type="ECO:0000256" key="3">
    <source>
        <dbReference type="SAM" id="MobiDB-lite"/>
    </source>
</evidence>
<dbReference type="Gene3D" id="4.10.240.10">
    <property type="entry name" value="Zn(2)-C6 fungal-type DNA-binding domain"/>
    <property type="match status" value="1"/>
</dbReference>
<keyword evidence="2" id="KW-0539">Nucleus</keyword>
<dbReference type="GO" id="GO:0005634">
    <property type="term" value="C:nucleus"/>
    <property type="evidence" value="ECO:0007669"/>
    <property type="project" value="UniProtKB-SubCell"/>
</dbReference>
<feature type="region of interest" description="Disordered" evidence="3">
    <location>
        <begin position="128"/>
        <end position="258"/>
    </location>
</feature>
<evidence type="ECO:0000313" key="5">
    <source>
        <dbReference type="Proteomes" id="UP000240760"/>
    </source>
</evidence>